<proteinExistence type="predicted"/>
<sequence length="419" mass="48900">MKNIIKKWWFWPLIVGLVIRAILMPITLHPDLWGHSFVAYFFAYQGKLNIYEHLASLPLTHPLVRNFGVSDIFIYPPLTYFTLGFFRLLVKPFTDPAFIPWLMENLGEVHSYRSLFWHLFLFKFPYLFFDLGLAFLLAGLFNDEKKKKLAFALWILNPVTLYATFMVGQLDVLPTFFSVLSLYFAQRKKKSFAMISLGIGGSYKMYPLLFIPLAAFILGDNFKNRVKFILLGIFPYLLMVAPYLTSPAFRSMVLFSPKSQKMLFMNWKMTGAEGIYPFVLGLSLLYFYSYYVRKKMGLDKYFLATTLLIFSLTHYHPQWFLWVSPFLIIELVDNNFRYLFLVATLLFSWLIITFLFEPSLSLALFNPINPGLNKAIGISEILSKYIDVFQFKSIIRSLFAGCSIYYLYSLFGDKAKLKK</sequence>
<feature type="transmembrane region" description="Helical" evidence="1">
    <location>
        <begin position="161"/>
        <end position="184"/>
    </location>
</feature>
<feature type="transmembrane region" description="Helical" evidence="1">
    <location>
        <begin position="120"/>
        <end position="141"/>
    </location>
</feature>
<dbReference type="AlphaFoldDB" id="A0A1F8B9D3"/>
<evidence type="ECO:0000313" key="2">
    <source>
        <dbReference type="EMBL" id="OGM60643.1"/>
    </source>
</evidence>
<dbReference type="EMBL" id="MGHD01000003">
    <property type="protein sequence ID" value="OGM60643.1"/>
    <property type="molecule type" value="Genomic_DNA"/>
</dbReference>
<feature type="transmembrane region" description="Helical" evidence="1">
    <location>
        <begin position="72"/>
        <end position="90"/>
    </location>
</feature>
<evidence type="ECO:0000256" key="1">
    <source>
        <dbReference type="SAM" id="Phobius"/>
    </source>
</evidence>
<keyword evidence="1" id="KW-0812">Transmembrane</keyword>
<feature type="transmembrane region" description="Helical" evidence="1">
    <location>
        <begin position="393"/>
        <end position="411"/>
    </location>
</feature>
<reference evidence="2 3" key="1">
    <citation type="journal article" date="2016" name="Nat. Commun.">
        <title>Thousands of microbial genomes shed light on interconnected biogeochemical processes in an aquifer system.</title>
        <authorList>
            <person name="Anantharaman K."/>
            <person name="Brown C.T."/>
            <person name="Hug L.A."/>
            <person name="Sharon I."/>
            <person name="Castelle C.J."/>
            <person name="Probst A.J."/>
            <person name="Thomas B.C."/>
            <person name="Singh A."/>
            <person name="Wilkins M.J."/>
            <person name="Karaoz U."/>
            <person name="Brodie E.L."/>
            <person name="Williams K.H."/>
            <person name="Hubbard S.S."/>
            <person name="Banfield J.F."/>
        </authorList>
    </citation>
    <scope>NUCLEOTIDE SEQUENCE [LARGE SCALE GENOMIC DNA]</scope>
</reference>
<organism evidence="2 3">
    <name type="scientific">Candidatus Woesebacteria bacterium RIFCSPLOWO2_01_FULL_39_10b</name>
    <dbReference type="NCBI Taxonomy" id="1802517"/>
    <lineage>
        <taxon>Bacteria</taxon>
        <taxon>Candidatus Woeseibacteriota</taxon>
    </lineage>
</organism>
<keyword evidence="1" id="KW-0472">Membrane</keyword>
<evidence type="ECO:0008006" key="4">
    <source>
        <dbReference type="Google" id="ProtNLM"/>
    </source>
</evidence>
<feature type="transmembrane region" description="Helical" evidence="1">
    <location>
        <begin position="301"/>
        <end position="324"/>
    </location>
</feature>
<evidence type="ECO:0000313" key="3">
    <source>
        <dbReference type="Proteomes" id="UP000176404"/>
    </source>
</evidence>
<feature type="transmembrane region" description="Helical" evidence="1">
    <location>
        <begin position="270"/>
        <end position="289"/>
    </location>
</feature>
<dbReference type="STRING" id="1802517.A2892_01185"/>
<name>A0A1F8B9D3_9BACT</name>
<gene>
    <name evidence="2" type="ORF">A2892_01185</name>
</gene>
<feature type="transmembrane region" description="Helical" evidence="1">
    <location>
        <begin position="228"/>
        <end position="249"/>
    </location>
</feature>
<feature type="transmembrane region" description="Helical" evidence="1">
    <location>
        <begin position="336"/>
        <end position="356"/>
    </location>
</feature>
<feature type="transmembrane region" description="Helical" evidence="1">
    <location>
        <begin position="205"/>
        <end position="222"/>
    </location>
</feature>
<feature type="transmembrane region" description="Helical" evidence="1">
    <location>
        <begin position="9"/>
        <end position="28"/>
    </location>
</feature>
<dbReference type="Proteomes" id="UP000176404">
    <property type="component" value="Unassembled WGS sequence"/>
</dbReference>
<accession>A0A1F8B9D3</accession>
<keyword evidence="1" id="KW-1133">Transmembrane helix</keyword>
<comment type="caution">
    <text evidence="2">The sequence shown here is derived from an EMBL/GenBank/DDBJ whole genome shotgun (WGS) entry which is preliminary data.</text>
</comment>
<protein>
    <recommendedName>
        <fullName evidence="4">Glycosyltransferase RgtA/B/C/D-like domain-containing protein</fullName>
    </recommendedName>
</protein>